<reference evidence="1 2" key="1">
    <citation type="submission" date="2019-08" db="EMBL/GenBank/DDBJ databases">
        <title>Deep-cultivation of Planctomycetes and their phenomic and genomic characterization uncovers novel biology.</title>
        <authorList>
            <person name="Wiegand S."/>
            <person name="Jogler M."/>
            <person name="Boedeker C."/>
            <person name="Pinto D."/>
            <person name="Vollmers J."/>
            <person name="Rivas-Marin E."/>
            <person name="Kohn T."/>
            <person name="Peeters S.H."/>
            <person name="Heuer A."/>
            <person name="Rast P."/>
            <person name="Oberbeckmann S."/>
            <person name="Bunk B."/>
            <person name="Jeske O."/>
            <person name="Meyerdierks A."/>
            <person name="Storesund J.E."/>
            <person name="Kallscheuer N."/>
            <person name="Luecker S."/>
            <person name="Lage O.M."/>
            <person name="Pohl T."/>
            <person name="Merkel B.J."/>
            <person name="Hornburger P."/>
            <person name="Mueller R.-W."/>
            <person name="Bruemmer F."/>
            <person name="Labrenz M."/>
            <person name="Spormann A.M."/>
            <person name="Op den Camp H."/>
            <person name="Overmann J."/>
            <person name="Amann R."/>
            <person name="Jetten M.S.M."/>
            <person name="Mascher T."/>
            <person name="Medema M.H."/>
            <person name="Devos D.P."/>
            <person name="Kaster A.-K."/>
            <person name="Ovreas L."/>
            <person name="Rohde M."/>
            <person name="Galperin M.Y."/>
            <person name="Jogler C."/>
        </authorList>
    </citation>
    <scope>NUCLEOTIDE SEQUENCE [LARGE SCALE GENOMIC DNA]</scope>
    <source>
        <strain evidence="1 2">FC18</strain>
    </source>
</reference>
<keyword evidence="2" id="KW-1185">Reference proteome</keyword>
<sequence length="181" mass="19433">MGACDHPATSQLGRPLRFGSTLCYPPLRSEALLFLIRDPEGYRMPSGIANSAFGCRLNLLAADSNRVKVATPNGNNMKPILTSRTKASMAAEIVNATSVDTISRRVSREKAYVFFGIRYKCELEPSFKCGKTTAEPIAGTVPATEIKLRSSDKTSAGTAKPQNTWAAASINVVGIHKSLLS</sequence>
<dbReference type="Proteomes" id="UP000322214">
    <property type="component" value="Chromosome"/>
</dbReference>
<organism evidence="1 2">
    <name type="scientific">Mariniblastus fucicola</name>
    <dbReference type="NCBI Taxonomy" id="980251"/>
    <lineage>
        <taxon>Bacteria</taxon>
        <taxon>Pseudomonadati</taxon>
        <taxon>Planctomycetota</taxon>
        <taxon>Planctomycetia</taxon>
        <taxon>Pirellulales</taxon>
        <taxon>Pirellulaceae</taxon>
        <taxon>Mariniblastus</taxon>
    </lineage>
</organism>
<evidence type="ECO:0000313" key="2">
    <source>
        <dbReference type="Proteomes" id="UP000322214"/>
    </source>
</evidence>
<gene>
    <name evidence="1" type="ORF">MFFC18_21650</name>
</gene>
<proteinExistence type="predicted"/>
<name>A0A5B9P9Z4_9BACT</name>
<dbReference type="EMBL" id="CP042912">
    <property type="protein sequence ID" value="QEG22289.1"/>
    <property type="molecule type" value="Genomic_DNA"/>
</dbReference>
<accession>A0A5B9P9Z4</accession>
<dbReference type="KEGG" id="mff:MFFC18_21650"/>
<dbReference type="AlphaFoldDB" id="A0A5B9P9Z4"/>
<evidence type="ECO:0000313" key="1">
    <source>
        <dbReference type="EMBL" id="QEG22289.1"/>
    </source>
</evidence>
<protein>
    <submittedName>
        <fullName evidence="1">Uncharacterized protein</fullName>
    </submittedName>
</protein>